<evidence type="ECO:0000256" key="3">
    <source>
        <dbReference type="ARBA" id="ARBA00022679"/>
    </source>
</evidence>
<dbReference type="InterPro" id="IPR029044">
    <property type="entry name" value="Nucleotide-diphossugar_trans"/>
</dbReference>
<name>A0A6T9XXZ2_ALTMA</name>
<dbReference type="EC" id="2.4.1.289" evidence="5"/>
<feature type="domain" description="Glycosyltransferase 2-like" evidence="4">
    <location>
        <begin position="19"/>
        <end position="126"/>
    </location>
</feature>
<keyword evidence="2 5" id="KW-0328">Glycosyltransferase</keyword>
<evidence type="ECO:0000259" key="4">
    <source>
        <dbReference type="Pfam" id="PF00535"/>
    </source>
</evidence>
<proteinExistence type="inferred from homology"/>
<dbReference type="AlphaFoldDB" id="A0A6T9XXZ2"/>
<dbReference type="Pfam" id="PF00535">
    <property type="entry name" value="Glycos_transf_2"/>
    <property type="match status" value="1"/>
</dbReference>
<evidence type="ECO:0000256" key="1">
    <source>
        <dbReference type="ARBA" id="ARBA00006739"/>
    </source>
</evidence>
<keyword evidence="3 5" id="KW-0808">Transferase</keyword>
<evidence type="ECO:0000256" key="2">
    <source>
        <dbReference type="ARBA" id="ARBA00022676"/>
    </source>
</evidence>
<accession>A0A6T9XXZ2</accession>
<sequence length="290" mass="32717">MKTGIVVILYNPDIGHLTNVIKAFSAPEWDLVLVDNSANADERLNTSLCSYIHCGTNLGIAKAQNIGLKKLFDKGVEYAFLLDQDSQFTPSIANELLRQFTTLEQKAPIAAIGPSIYCQFSDCVDQGVLQKGKKISNSLKEVKQIIASGMLISRRAFERVGGKEEALFIDGVDHEWCWRARAKGMAIYQSLSACMPHRQGDDRVKVCGVMFKQGAPIRLYYQFRNVLILARRSYVPLYWKLRHVCAIPLRYLVNRFCFKQGKARGQYMRHGLKDGFMRTGGPIQSNKCAR</sequence>
<evidence type="ECO:0000313" key="6">
    <source>
        <dbReference type="Proteomes" id="UP000509458"/>
    </source>
</evidence>
<dbReference type="InterPro" id="IPR001173">
    <property type="entry name" value="Glyco_trans_2-like"/>
</dbReference>
<comment type="similarity">
    <text evidence="1">Belongs to the glycosyltransferase 2 family.</text>
</comment>
<reference evidence="5 6" key="1">
    <citation type="submission" date="2020-06" db="EMBL/GenBank/DDBJ databases">
        <authorList>
            <person name="Duchaud E."/>
        </authorList>
    </citation>
    <scope>NUCLEOTIDE SEQUENCE [LARGE SCALE GENOMIC DNA]</scope>
    <source>
        <strain evidence="5">Alteromonas fortis</strain>
    </source>
</reference>
<dbReference type="PANTHER" id="PTHR43179:SF12">
    <property type="entry name" value="GALACTOFURANOSYLTRANSFERASE GLFT2"/>
    <property type="match status" value="1"/>
</dbReference>
<dbReference type="SUPFAM" id="SSF53448">
    <property type="entry name" value="Nucleotide-diphospho-sugar transferases"/>
    <property type="match status" value="1"/>
</dbReference>
<dbReference type="CDD" id="cd02526">
    <property type="entry name" value="GT2_RfbF_like"/>
    <property type="match status" value="1"/>
</dbReference>
<gene>
    <name evidence="5" type="ORF">ALFOR1_20419</name>
</gene>
<organism evidence="5 6">
    <name type="scientific">Alteromonas macleodii</name>
    <name type="common">Pseudoalteromonas macleodii</name>
    <dbReference type="NCBI Taxonomy" id="28108"/>
    <lineage>
        <taxon>Bacteria</taxon>
        <taxon>Pseudomonadati</taxon>
        <taxon>Pseudomonadota</taxon>
        <taxon>Gammaproteobacteria</taxon>
        <taxon>Alteromonadales</taxon>
        <taxon>Alteromonadaceae</taxon>
        <taxon>Alteromonas/Salinimonas group</taxon>
        <taxon>Alteromonas</taxon>
    </lineage>
</organism>
<dbReference type="Proteomes" id="UP000509458">
    <property type="component" value="Chromosome"/>
</dbReference>
<evidence type="ECO:0000313" key="5">
    <source>
        <dbReference type="EMBL" id="CAB9492956.1"/>
    </source>
</evidence>
<dbReference type="PANTHER" id="PTHR43179">
    <property type="entry name" value="RHAMNOSYLTRANSFERASE WBBL"/>
    <property type="match status" value="1"/>
</dbReference>
<dbReference type="EMBL" id="LR812090">
    <property type="protein sequence ID" value="CAB9492956.1"/>
    <property type="molecule type" value="Genomic_DNA"/>
</dbReference>
<protein>
    <submittedName>
        <fullName evidence="5">Rhamnosyltransferase, family GT2</fullName>
        <ecNumber evidence="5">2.4.1.289</ecNumber>
    </submittedName>
</protein>
<dbReference type="GO" id="GO:0102096">
    <property type="term" value="F:decaprenyl-N-acetyl-alpha-D-glucosaminyl-pyrophosphate:dTDP-alpha-L-rhamnose rhamnosyltransferase activity"/>
    <property type="evidence" value="ECO:0007669"/>
    <property type="project" value="UniProtKB-EC"/>
</dbReference>
<dbReference type="Gene3D" id="3.90.550.10">
    <property type="entry name" value="Spore Coat Polysaccharide Biosynthesis Protein SpsA, Chain A"/>
    <property type="match status" value="1"/>
</dbReference>